<evidence type="ECO:0000256" key="1">
    <source>
        <dbReference type="SAM" id="Phobius"/>
    </source>
</evidence>
<dbReference type="AlphaFoldDB" id="A0A1H9WCG9"/>
<evidence type="ECO:0000313" key="2">
    <source>
        <dbReference type="EMBL" id="SES31646.1"/>
    </source>
</evidence>
<feature type="transmembrane region" description="Helical" evidence="1">
    <location>
        <begin position="23"/>
        <end position="44"/>
    </location>
</feature>
<dbReference type="EMBL" id="FOGG01000072">
    <property type="protein sequence ID" value="SES31646.1"/>
    <property type="molecule type" value="Genomic_DNA"/>
</dbReference>
<dbReference type="Proteomes" id="UP000199572">
    <property type="component" value="Unassembled WGS sequence"/>
</dbReference>
<keyword evidence="1" id="KW-0472">Membrane</keyword>
<proteinExistence type="predicted"/>
<keyword evidence="1" id="KW-0812">Transmembrane</keyword>
<keyword evidence="1" id="KW-1133">Transmembrane helix</keyword>
<gene>
    <name evidence="2" type="ORF">SAMN04488023_1722</name>
</gene>
<sequence>MIQEIKNGLNQALIIMIKNTSKIIKITILAIVIAFVGYIGYMFLTFDLFEVSNDKLKVINVEGKPYKIILYRINGNATVQSGIQVRKLDNGQELTLKQYDRYDSLMSFSVKKDSLKLVLKNTNFMKQKPDTLYLKIP</sequence>
<keyword evidence="3" id="KW-1185">Reference proteome</keyword>
<reference evidence="2 3" key="1">
    <citation type="submission" date="2016-10" db="EMBL/GenBank/DDBJ databases">
        <authorList>
            <person name="de Groot N.N."/>
        </authorList>
    </citation>
    <scope>NUCLEOTIDE SEQUENCE [LARGE SCALE GENOMIC DNA]</scope>
    <source>
        <strain evidence="2 3">DSM 18610</strain>
    </source>
</reference>
<organism evidence="2 3">
    <name type="scientific">Pedobacter rhizosphaerae</name>
    <dbReference type="NCBI Taxonomy" id="390241"/>
    <lineage>
        <taxon>Bacteria</taxon>
        <taxon>Pseudomonadati</taxon>
        <taxon>Bacteroidota</taxon>
        <taxon>Sphingobacteriia</taxon>
        <taxon>Sphingobacteriales</taxon>
        <taxon>Sphingobacteriaceae</taxon>
        <taxon>Pedobacter</taxon>
    </lineage>
</organism>
<name>A0A1H9WCG9_9SPHI</name>
<accession>A0A1H9WCG9</accession>
<protein>
    <submittedName>
        <fullName evidence="2">Uncharacterized protein</fullName>
    </submittedName>
</protein>
<evidence type="ECO:0000313" key="3">
    <source>
        <dbReference type="Proteomes" id="UP000199572"/>
    </source>
</evidence>